<evidence type="ECO:0000313" key="3">
    <source>
        <dbReference type="Proteomes" id="UP000538196"/>
    </source>
</evidence>
<protein>
    <recommendedName>
        <fullName evidence="4">DUF3375 domain-containing protein</fullName>
    </recommendedName>
</protein>
<comment type="caution">
    <text evidence="2">The sequence shown here is derived from an EMBL/GenBank/DDBJ whole genome shotgun (WGS) entry which is preliminary data.</text>
</comment>
<evidence type="ECO:0000256" key="1">
    <source>
        <dbReference type="SAM" id="MobiDB-lite"/>
    </source>
</evidence>
<organism evidence="2 3">
    <name type="scientific">Leifsonia aquatica</name>
    <name type="common">Corynebacterium aquaticum</name>
    <dbReference type="NCBI Taxonomy" id="144185"/>
    <lineage>
        <taxon>Bacteria</taxon>
        <taxon>Bacillati</taxon>
        <taxon>Actinomycetota</taxon>
        <taxon>Actinomycetes</taxon>
        <taxon>Micrococcales</taxon>
        <taxon>Microbacteriaceae</taxon>
        <taxon>Leifsonia</taxon>
    </lineage>
</organism>
<reference evidence="2 3" key="1">
    <citation type="submission" date="2020-08" db="EMBL/GenBank/DDBJ databases">
        <title>Sequencing the genomes of 1000 actinobacteria strains.</title>
        <authorList>
            <person name="Klenk H.-P."/>
        </authorList>
    </citation>
    <scope>NUCLEOTIDE SEQUENCE [LARGE SCALE GENOMIC DNA]</scope>
    <source>
        <strain evidence="2 3">DSM 20146</strain>
    </source>
</reference>
<gene>
    <name evidence="2" type="ORF">FHX33_000699</name>
</gene>
<evidence type="ECO:0008006" key="4">
    <source>
        <dbReference type="Google" id="ProtNLM"/>
    </source>
</evidence>
<keyword evidence="3" id="KW-1185">Reference proteome</keyword>
<dbReference type="InterPro" id="IPR021804">
    <property type="entry name" value="DUF3375"/>
</dbReference>
<dbReference type="Proteomes" id="UP000538196">
    <property type="component" value="Unassembled WGS sequence"/>
</dbReference>
<sequence>MDEALAADAVADAWEEHPTWALLRSHNGRWILPLFSRHLEFADGPVSADWFHQKVAEALGAVSEGEAAPASADVADASAEDPALPRRSAPADYCRGWVDNRWLVRSRPHDREGRAEYRLSQYSLQALRIVRELVDADSVVSEARFGSIAHAVHQLADMTDPDPDAQLARIDDQIAQLQARRARIAAGGVEPAPGEAVRRQLREVLRLTASLPEDFRRLSAMVEQRHREVARRATEDQVGKGALVEQYLRDNDLLEQTPEGRAYRGFASMLSSHGLDGMRADLERVLAQPLAIAEMTERQRLQLETLIGSLLAEEQTVQETYVRWMSSLRRFLSRSGAEKHQRLLSLADQALAAGAHWAQVRPGPVSVPEDVLRLGPWALTDVTQTQVWRGGERPDIAVAVTESRDALPASERAALRLAVGTSPDAVQETIERLLAERAQVSGAEVYAATPPEFRRLGLLVSLLDAAAERDSVLDGVDTVRIAVEGETEREVTFPRTRFGGADDETAATRGGRTER</sequence>
<accession>A0A7W4UTW3</accession>
<dbReference type="AlphaFoldDB" id="A0A7W4UTW3"/>
<dbReference type="Pfam" id="PF11855">
    <property type="entry name" value="DUF3375"/>
    <property type="match status" value="1"/>
</dbReference>
<name>A0A7W4UTW3_LEIAQ</name>
<feature type="region of interest" description="Disordered" evidence="1">
    <location>
        <begin position="496"/>
        <end position="515"/>
    </location>
</feature>
<dbReference type="EMBL" id="JACHVP010000001">
    <property type="protein sequence ID" value="MBB2965967.1"/>
    <property type="molecule type" value="Genomic_DNA"/>
</dbReference>
<evidence type="ECO:0000313" key="2">
    <source>
        <dbReference type="EMBL" id="MBB2965967.1"/>
    </source>
</evidence>
<dbReference type="RefSeq" id="WP_183428172.1">
    <property type="nucleotide sequence ID" value="NZ_JACHVP010000001.1"/>
</dbReference>
<proteinExistence type="predicted"/>